<dbReference type="InterPro" id="IPR002219">
    <property type="entry name" value="PKC_DAG/PE"/>
</dbReference>
<dbReference type="Pfam" id="PF00620">
    <property type="entry name" value="RhoGAP"/>
    <property type="match status" value="1"/>
</dbReference>
<feature type="domain" description="SAM" evidence="8">
    <location>
        <begin position="157"/>
        <end position="220"/>
    </location>
</feature>
<dbReference type="GO" id="GO:0005096">
    <property type="term" value="F:GTPase activator activity"/>
    <property type="evidence" value="ECO:0007669"/>
    <property type="project" value="UniProtKB-KW"/>
</dbReference>
<dbReference type="CDD" id="cd00159">
    <property type="entry name" value="RhoGAP"/>
    <property type="match status" value="1"/>
</dbReference>
<dbReference type="PROSITE" id="PS00479">
    <property type="entry name" value="ZF_DAG_PE_1"/>
    <property type="match status" value="1"/>
</dbReference>
<evidence type="ECO:0000256" key="3">
    <source>
        <dbReference type="ARBA" id="ARBA00022723"/>
    </source>
</evidence>
<keyword evidence="3" id="KW-0479">Metal-binding</keyword>
<dbReference type="HOGENOM" id="CLU_518371_0_0_1"/>
<feature type="domain" description="SH3" evidence="6">
    <location>
        <begin position="3"/>
        <end position="74"/>
    </location>
</feature>
<dbReference type="SMART" id="SM00454">
    <property type="entry name" value="SAM"/>
    <property type="match status" value="1"/>
</dbReference>
<dbReference type="InterPro" id="IPR001452">
    <property type="entry name" value="SH3_domain"/>
</dbReference>
<dbReference type="SMART" id="SM00324">
    <property type="entry name" value="RhoGAP"/>
    <property type="match status" value="1"/>
</dbReference>
<feature type="domain" description="Phorbol-ester/DAG-type" evidence="7">
    <location>
        <begin position="246"/>
        <end position="296"/>
    </location>
</feature>
<keyword evidence="1 5" id="KW-0728">SH3 domain</keyword>
<dbReference type="Gene3D" id="3.30.60.20">
    <property type="match status" value="2"/>
</dbReference>
<evidence type="ECO:0000256" key="5">
    <source>
        <dbReference type="PROSITE-ProRule" id="PRU00192"/>
    </source>
</evidence>
<keyword evidence="2" id="KW-0343">GTPase activation</keyword>
<reference evidence="10 11" key="1">
    <citation type="journal article" date="2013" name="Nature">
        <title>Insights into bilaterian evolution from three spiralian genomes.</title>
        <authorList>
            <person name="Simakov O."/>
            <person name="Marletaz F."/>
            <person name="Cho S.J."/>
            <person name="Edsinger-Gonzales E."/>
            <person name="Havlak P."/>
            <person name="Hellsten U."/>
            <person name="Kuo D.H."/>
            <person name="Larsson T."/>
            <person name="Lv J."/>
            <person name="Arendt D."/>
            <person name="Savage R."/>
            <person name="Osoegawa K."/>
            <person name="de Jong P."/>
            <person name="Grimwood J."/>
            <person name="Chapman J.A."/>
            <person name="Shapiro H."/>
            <person name="Aerts A."/>
            <person name="Otillar R.P."/>
            <person name="Terry A.Y."/>
            <person name="Boore J.L."/>
            <person name="Grigoriev I.V."/>
            <person name="Lindberg D.R."/>
            <person name="Seaver E.C."/>
            <person name="Weisblat D.A."/>
            <person name="Putnam N.H."/>
            <person name="Rokhsar D.S."/>
        </authorList>
    </citation>
    <scope>NUCLEOTIDE SEQUENCE [LARGE SCALE GENOMIC DNA]</scope>
</reference>
<dbReference type="GO" id="GO:0046872">
    <property type="term" value="F:metal ion binding"/>
    <property type="evidence" value="ECO:0007669"/>
    <property type="project" value="UniProtKB-KW"/>
</dbReference>
<dbReference type="InterPro" id="IPR000198">
    <property type="entry name" value="RhoGAP_dom"/>
</dbReference>
<dbReference type="STRING" id="225164.V4CGL6"/>
<feature type="domain" description="Rho-GAP" evidence="9">
    <location>
        <begin position="317"/>
        <end position="511"/>
    </location>
</feature>
<dbReference type="OrthoDB" id="3175255at2759"/>
<dbReference type="SUPFAM" id="SSF50044">
    <property type="entry name" value="SH3-domain"/>
    <property type="match status" value="1"/>
</dbReference>
<evidence type="ECO:0000259" key="9">
    <source>
        <dbReference type="PROSITE" id="PS50238"/>
    </source>
</evidence>
<feature type="domain" description="Phorbol-ester/DAG-type" evidence="7">
    <location>
        <begin position="85"/>
        <end position="136"/>
    </location>
</feature>
<dbReference type="Pfam" id="PF07647">
    <property type="entry name" value="SAM_2"/>
    <property type="match status" value="1"/>
</dbReference>
<dbReference type="InterPro" id="IPR036028">
    <property type="entry name" value="SH3-like_dom_sf"/>
</dbReference>
<dbReference type="PROSITE" id="PS50105">
    <property type="entry name" value="SAM_DOMAIN"/>
    <property type="match status" value="1"/>
</dbReference>
<dbReference type="PANTHER" id="PTHR46075">
    <property type="entry name" value="CHIMERIN FAMILY MEMBER"/>
    <property type="match status" value="1"/>
</dbReference>
<evidence type="ECO:0000259" key="8">
    <source>
        <dbReference type="PROSITE" id="PS50105"/>
    </source>
</evidence>
<dbReference type="GO" id="GO:0007165">
    <property type="term" value="P:signal transduction"/>
    <property type="evidence" value="ECO:0007669"/>
    <property type="project" value="InterPro"/>
</dbReference>
<dbReference type="KEGG" id="lgi:LOTGIDRAFT_157404"/>
<dbReference type="OMA" id="DILVVEC"/>
<evidence type="ECO:0000256" key="2">
    <source>
        <dbReference type="ARBA" id="ARBA00022468"/>
    </source>
</evidence>
<evidence type="ECO:0000313" key="11">
    <source>
        <dbReference type="Proteomes" id="UP000030746"/>
    </source>
</evidence>
<accession>V4CGL6</accession>
<keyword evidence="11" id="KW-1185">Reference proteome</keyword>
<dbReference type="PROSITE" id="PS50081">
    <property type="entry name" value="ZF_DAG_PE_2"/>
    <property type="match status" value="2"/>
</dbReference>
<dbReference type="InterPro" id="IPR051854">
    <property type="entry name" value="Rho-type_GAP"/>
</dbReference>
<dbReference type="Gene3D" id="1.10.555.10">
    <property type="entry name" value="Rho GTPase activation protein"/>
    <property type="match status" value="1"/>
</dbReference>
<dbReference type="SUPFAM" id="SSF47769">
    <property type="entry name" value="SAM/Pointed domain"/>
    <property type="match status" value="1"/>
</dbReference>
<dbReference type="Proteomes" id="UP000030746">
    <property type="component" value="Unassembled WGS sequence"/>
</dbReference>
<organism evidence="10 11">
    <name type="scientific">Lottia gigantea</name>
    <name type="common">Giant owl limpet</name>
    <dbReference type="NCBI Taxonomy" id="225164"/>
    <lineage>
        <taxon>Eukaryota</taxon>
        <taxon>Metazoa</taxon>
        <taxon>Spiralia</taxon>
        <taxon>Lophotrochozoa</taxon>
        <taxon>Mollusca</taxon>
        <taxon>Gastropoda</taxon>
        <taxon>Patellogastropoda</taxon>
        <taxon>Lottioidea</taxon>
        <taxon>Lottiidae</taxon>
        <taxon>Lottia</taxon>
    </lineage>
</organism>
<dbReference type="CTD" id="20237355"/>
<dbReference type="InterPro" id="IPR008936">
    <property type="entry name" value="Rho_GTPase_activation_prot"/>
</dbReference>
<dbReference type="CDD" id="cd09487">
    <property type="entry name" value="SAM_superfamily"/>
    <property type="match status" value="1"/>
</dbReference>
<dbReference type="CDD" id="cd20830">
    <property type="entry name" value="C1_PIK3R-like_rpt2"/>
    <property type="match status" value="1"/>
</dbReference>
<gene>
    <name evidence="10" type="ORF">LOTGIDRAFT_157404</name>
</gene>
<dbReference type="Gene3D" id="2.30.30.40">
    <property type="entry name" value="SH3 Domains"/>
    <property type="match status" value="1"/>
</dbReference>
<dbReference type="PROSITE" id="PS50002">
    <property type="entry name" value="SH3"/>
    <property type="match status" value="1"/>
</dbReference>
<dbReference type="SUPFAM" id="SSF48350">
    <property type="entry name" value="GTPase activation domain, GAP"/>
    <property type="match status" value="1"/>
</dbReference>
<keyword evidence="4" id="KW-0862">Zinc</keyword>
<dbReference type="RefSeq" id="XP_009047869.1">
    <property type="nucleotide sequence ID" value="XM_009049621.1"/>
</dbReference>
<protein>
    <submittedName>
        <fullName evidence="10">Uncharacterized protein</fullName>
    </submittedName>
</protein>
<dbReference type="PANTHER" id="PTHR46075:SF5">
    <property type="entry name" value="PHOSPHATIDYLINOSITOL 3-KINASE REGULATORY SUBUNIT ALPHA"/>
    <property type="match status" value="1"/>
</dbReference>
<evidence type="ECO:0000256" key="4">
    <source>
        <dbReference type="ARBA" id="ARBA00022833"/>
    </source>
</evidence>
<dbReference type="InterPro" id="IPR001660">
    <property type="entry name" value="SAM"/>
</dbReference>
<name>V4CGL6_LOTGI</name>
<dbReference type="SMART" id="SM00109">
    <property type="entry name" value="C1"/>
    <property type="match status" value="2"/>
</dbReference>
<dbReference type="Pfam" id="PF00130">
    <property type="entry name" value="C1_1"/>
    <property type="match status" value="2"/>
</dbReference>
<sequence>MDELFAIYEAVYPYFPQDHSHDDSHMTIRKGDRIKVSIPNSKFDLSEQDWLNGSNLASGSRGFFPASYVKYIETQGNQQARPPRPHRWVESYVSRPVLCHHCGDYIWSLRDKIKECEGCGKCYHNICFSLIGNSQCTTYDGLTKPEVYLHPVSVENWTVKNVIEWMAALNLYRYIETFREANICGEQLREMDEEKLREMGIKDEFHQKSILVCIDELCGQNTESQPYAARLPPVISIDMEASGCSEHRFAEYNFSSMQRCHLCDKFLYGLVHQGLQCRECGLCCHRFCSTSQPTECNVPKLERIRRPSFSHNSVFGQDLPDEVNKSQKDAPDVLHVFVQEIEQWCQEHSTEALSVYRISCKAEEINQVKKIFCQEGDTSKVNLSSFSVHCVAGALKKYLRELPNPVLPVEMYNMFIHTAKSKSSTLKSLSDLIEELPPAHKSTLQFLMAHFCRLWKIQNESGVSDGLDKLSHVFCHILLRPPWERIIEIVDNTKLHIDIFEELMRNGNWGEDIPPIPTSVPPTLPP</sequence>
<dbReference type="Gene3D" id="1.10.150.50">
    <property type="entry name" value="Transcription Factor, Ets-1"/>
    <property type="match status" value="1"/>
</dbReference>
<evidence type="ECO:0000259" key="6">
    <source>
        <dbReference type="PROSITE" id="PS50002"/>
    </source>
</evidence>
<dbReference type="InterPro" id="IPR013761">
    <property type="entry name" value="SAM/pointed_sf"/>
</dbReference>
<feature type="non-terminal residue" evidence="10">
    <location>
        <position position="526"/>
    </location>
</feature>
<dbReference type="InterPro" id="IPR046349">
    <property type="entry name" value="C1-like_sf"/>
</dbReference>
<dbReference type="SMART" id="SM00326">
    <property type="entry name" value="SH3"/>
    <property type="match status" value="1"/>
</dbReference>
<dbReference type="AlphaFoldDB" id="V4CGL6"/>
<dbReference type="PROSITE" id="PS50238">
    <property type="entry name" value="RHOGAP"/>
    <property type="match status" value="1"/>
</dbReference>
<dbReference type="SUPFAM" id="SSF57889">
    <property type="entry name" value="Cysteine-rich domain"/>
    <property type="match status" value="2"/>
</dbReference>
<evidence type="ECO:0000256" key="1">
    <source>
        <dbReference type="ARBA" id="ARBA00022443"/>
    </source>
</evidence>
<proteinExistence type="predicted"/>
<evidence type="ECO:0000313" key="10">
    <source>
        <dbReference type="EMBL" id="ESP01235.1"/>
    </source>
</evidence>
<dbReference type="GeneID" id="20237355"/>
<dbReference type="Pfam" id="PF14604">
    <property type="entry name" value="SH3_9"/>
    <property type="match status" value="1"/>
</dbReference>
<evidence type="ECO:0000259" key="7">
    <source>
        <dbReference type="PROSITE" id="PS50081"/>
    </source>
</evidence>
<dbReference type="EMBL" id="KB200521">
    <property type="protein sequence ID" value="ESP01235.1"/>
    <property type="molecule type" value="Genomic_DNA"/>
</dbReference>